<sequence length="823" mass="93039">MAHTFPLNKCYQSDNLFILHKYDQPGDLTIAGITSQIYAFSRLITFERHPSSEHFDTVVYFLASWTYLATLQLLSAPGRFVANYKCDVKKNPIAVIGGPNTDVSLFMANILSIYRIPQLVYGSAPVINQRKSQSFFHKMFPNPNLQYMGMIHLLLFFGWKWIGVLFLADDNGESFAQNILPMFYDSGICSDFKEQFPKATFSSDIANNVAEWFGTSKVLMRSTATAVIIHGEIHTMIFLQILLHISEYEHEAVKTPRKVWILTAQMDFTSLPFQRSWDINFIHGSLSFVVHSKEVSGFQKFLQMEKLISEKEDGFIKEVWQEAFECSFHNSIVDEEMQKSCTGEEKLETLPRSMFEINISALSYCIYNSVHAVAHALASLRSSHLRDRRVQNNGRWKPLAFSAWQLHGYLRSVSFNNSAGEEISFDQNGELEAGFDIINWITFPNQSFVRVKLGGIQPQLPAAKAFTINEDAIVWPREFNQSQPLSLCNDNCHPGYSKSKIEGKPFCCYDCVACPDGKISKGIDSDYCFQCSEDEHPSKGKDDCVLKSRSFLSFEEPLGIGLTVSSLISSFITLVVFGIFLKHRDTPIVKANNRDLTYTLLIIIALSFLCALIFIGHPKRLTCLLRQTTFGIIFTMAISCILAKTIIVVLAFMATKPGSRMRKWVGKRLTISIVLFCSLGQVIICFVWLATSPSFPDVDNHSVAGEIILECNEGSTTMFYSVLGFMGFLAVVSFTVAFLARKLPDSFNEAKFITFSMLVFCSVWLSFVPTYLSTKGKYMVAVEIFSILASSFGLLGCIFLPKVYIILLKPEMNCRKHLIRRKQ</sequence>
<dbReference type="SUPFAM" id="SSF53822">
    <property type="entry name" value="Periplasmic binding protein-like I"/>
    <property type="match status" value="1"/>
</dbReference>
<dbReference type="Proteomes" id="UP000695026">
    <property type="component" value="Unplaced"/>
</dbReference>
<dbReference type="Pfam" id="PF00003">
    <property type="entry name" value="7tm_3"/>
    <property type="match status" value="1"/>
</dbReference>
<evidence type="ECO:0000256" key="12">
    <source>
        <dbReference type="SAM" id="Phobius"/>
    </source>
</evidence>
<feature type="transmembrane region" description="Helical" evidence="12">
    <location>
        <begin position="752"/>
        <end position="772"/>
    </location>
</feature>
<evidence type="ECO:0000313" key="15">
    <source>
        <dbReference type="RefSeq" id="XP_025029838.1"/>
    </source>
</evidence>
<keyword evidence="8 12" id="KW-0472">Membrane</keyword>
<name>A0A9F5J8Q0_PYTBI</name>
<evidence type="ECO:0000259" key="13">
    <source>
        <dbReference type="PROSITE" id="PS50259"/>
    </source>
</evidence>
<keyword evidence="14" id="KW-1185">Reference proteome</keyword>
<evidence type="ECO:0000256" key="11">
    <source>
        <dbReference type="ARBA" id="ARBA00023224"/>
    </source>
</evidence>
<keyword evidence="5" id="KW-0732">Signal</keyword>
<keyword evidence="9" id="KW-0675">Receptor</keyword>
<keyword evidence="4 12" id="KW-0812">Transmembrane</keyword>
<dbReference type="Pfam" id="PF07562">
    <property type="entry name" value="NCD3G"/>
    <property type="match status" value="1"/>
</dbReference>
<dbReference type="InterPro" id="IPR004073">
    <property type="entry name" value="GPCR_3_vmron_rcpt_2"/>
</dbReference>
<organism evidence="14 15">
    <name type="scientific">Python bivittatus</name>
    <name type="common">Burmese python</name>
    <name type="synonym">Python molurus bivittatus</name>
    <dbReference type="NCBI Taxonomy" id="176946"/>
    <lineage>
        <taxon>Eukaryota</taxon>
        <taxon>Metazoa</taxon>
        <taxon>Chordata</taxon>
        <taxon>Craniata</taxon>
        <taxon>Vertebrata</taxon>
        <taxon>Euteleostomi</taxon>
        <taxon>Lepidosauria</taxon>
        <taxon>Squamata</taxon>
        <taxon>Bifurcata</taxon>
        <taxon>Unidentata</taxon>
        <taxon>Episquamata</taxon>
        <taxon>Toxicofera</taxon>
        <taxon>Serpentes</taxon>
        <taxon>Henophidia</taxon>
        <taxon>Pythonidae</taxon>
        <taxon>Python</taxon>
    </lineage>
</organism>
<evidence type="ECO:0000256" key="5">
    <source>
        <dbReference type="ARBA" id="ARBA00022729"/>
    </source>
</evidence>
<dbReference type="PRINTS" id="PR00248">
    <property type="entry name" value="GPCRMGR"/>
</dbReference>
<dbReference type="InterPro" id="IPR011500">
    <property type="entry name" value="GPCR_3_9-Cys_dom"/>
</dbReference>
<dbReference type="InterPro" id="IPR001828">
    <property type="entry name" value="ANF_lig-bd_rcpt"/>
</dbReference>
<feature type="domain" description="G-protein coupled receptors family 3 profile" evidence="13">
    <location>
        <begin position="558"/>
        <end position="822"/>
    </location>
</feature>
<dbReference type="Gene3D" id="3.40.50.2300">
    <property type="match status" value="2"/>
</dbReference>
<keyword evidence="6 12" id="KW-1133">Transmembrane helix</keyword>
<dbReference type="OrthoDB" id="425344at2759"/>
<keyword evidence="7" id="KW-0297">G-protein coupled receptor</keyword>
<evidence type="ECO:0000256" key="6">
    <source>
        <dbReference type="ARBA" id="ARBA00022989"/>
    </source>
</evidence>
<comment type="similarity">
    <text evidence="2">Belongs to the G-protein coupled receptor 3 family.</text>
</comment>
<protein>
    <submittedName>
        <fullName evidence="15">Vomeronasal type-2 receptor 26-like</fullName>
    </submittedName>
</protein>
<feature type="transmembrane region" description="Helical" evidence="12">
    <location>
        <begin position="558"/>
        <end position="581"/>
    </location>
</feature>
<dbReference type="RefSeq" id="XP_025029838.1">
    <property type="nucleotide sequence ID" value="XM_025174070.1"/>
</dbReference>
<dbReference type="AlphaFoldDB" id="A0A9F5J8Q0"/>
<dbReference type="PANTHER" id="PTHR24061:SF599">
    <property type="entry name" value="G-PROTEIN COUPLED RECEPTORS FAMILY 3 PROFILE DOMAIN-CONTAINING PROTEIN"/>
    <property type="match status" value="1"/>
</dbReference>
<dbReference type="InterPro" id="IPR038550">
    <property type="entry name" value="GPCR_3_9-Cys_sf"/>
</dbReference>
<dbReference type="FunFam" id="2.10.50.30:FF:000002">
    <property type="entry name" value="Vomeronasal 2 receptor, h1"/>
    <property type="match status" value="1"/>
</dbReference>
<dbReference type="InterPro" id="IPR017978">
    <property type="entry name" value="GPCR_3_C"/>
</dbReference>
<evidence type="ECO:0000256" key="9">
    <source>
        <dbReference type="ARBA" id="ARBA00023170"/>
    </source>
</evidence>
<dbReference type="GO" id="GO:0005886">
    <property type="term" value="C:plasma membrane"/>
    <property type="evidence" value="ECO:0007669"/>
    <property type="project" value="UniProtKB-SubCell"/>
</dbReference>
<dbReference type="KEGG" id="pbi:112542110"/>
<feature type="transmembrane region" description="Helical" evidence="12">
    <location>
        <begin position="629"/>
        <end position="652"/>
    </location>
</feature>
<dbReference type="GeneID" id="112542110"/>
<dbReference type="InterPro" id="IPR000337">
    <property type="entry name" value="GPCR_3"/>
</dbReference>
<feature type="transmembrane region" description="Helical" evidence="12">
    <location>
        <begin position="718"/>
        <end position="740"/>
    </location>
</feature>
<evidence type="ECO:0000256" key="2">
    <source>
        <dbReference type="ARBA" id="ARBA00007242"/>
    </source>
</evidence>
<keyword evidence="3" id="KW-1003">Cell membrane</keyword>
<dbReference type="Pfam" id="PF01094">
    <property type="entry name" value="ANF_receptor"/>
    <property type="match status" value="1"/>
</dbReference>
<dbReference type="InterPro" id="IPR028082">
    <property type="entry name" value="Peripla_BP_I"/>
</dbReference>
<dbReference type="GO" id="GO:0004930">
    <property type="term" value="F:G protein-coupled receptor activity"/>
    <property type="evidence" value="ECO:0007669"/>
    <property type="project" value="UniProtKB-KW"/>
</dbReference>
<proteinExistence type="inferred from homology"/>
<dbReference type="Gene3D" id="2.10.50.30">
    <property type="entry name" value="GPCR, family 3, nine cysteines domain"/>
    <property type="match status" value="1"/>
</dbReference>
<dbReference type="CDD" id="cd15283">
    <property type="entry name" value="7tmC_V2R_pheromone"/>
    <property type="match status" value="1"/>
</dbReference>
<evidence type="ECO:0000256" key="7">
    <source>
        <dbReference type="ARBA" id="ARBA00023040"/>
    </source>
</evidence>
<evidence type="ECO:0000256" key="3">
    <source>
        <dbReference type="ARBA" id="ARBA00022475"/>
    </source>
</evidence>
<evidence type="ECO:0000256" key="8">
    <source>
        <dbReference type="ARBA" id="ARBA00023136"/>
    </source>
</evidence>
<evidence type="ECO:0000313" key="14">
    <source>
        <dbReference type="Proteomes" id="UP000695026"/>
    </source>
</evidence>
<comment type="subcellular location">
    <subcellularLocation>
        <location evidence="1">Cell membrane</location>
        <topology evidence="1">Multi-pass membrane protein</topology>
    </subcellularLocation>
</comment>
<dbReference type="FunFam" id="3.40.50.2300:FF:000024">
    <property type="entry name" value="Vomeronasal 2, receptor 73"/>
    <property type="match status" value="1"/>
</dbReference>
<dbReference type="InterPro" id="IPR000068">
    <property type="entry name" value="GPCR_3_Ca_sens_rcpt-rel"/>
</dbReference>
<reference evidence="15" key="1">
    <citation type="submission" date="2025-08" db="UniProtKB">
        <authorList>
            <consortium name="RefSeq"/>
        </authorList>
    </citation>
    <scope>IDENTIFICATION</scope>
    <source>
        <tissue evidence="15">Liver</tissue>
    </source>
</reference>
<dbReference type="PROSITE" id="PS50259">
    <property type="entry name" value="G_PROTEIN_RECEP_F3_4"/>
    <property type="match status" value="1"/>
</dbReference>
<evidence type="ECO:0000256" key="10">
    <source>
        <dbReference type="ARBA" id="ARBA00023180"/>
    </source>
</evidence>
<feature type="transmembrane region" description="Helical" evidence="12">
    <location>
        <begin position="596"/>
        <end position="617"/>
    </location>
</feature>
<feature type="transmembrane region" description="Helical" evidence="12">
    <location>
        <begin position="673"/>
        <end position="691"/>
    </location>
</feature>
<evidence type="ECO:0000256" key="1">
    <source>
        <dbReference type="ARBA" id="ARBA00004651"/>
    </source>
</evidence>
<feature type="transmembrane region" description="Helical" evidence="12">
    <location>
        <begin position="784"/>
        <end position="807"/>
    </location>
</feature>
<dbReference type="PRINTS" id="PR01535">
    <property type="entry name" value="VOMERONASL2R"/>
</dbReference>
<evidence type="ECO:0000256" key="4">
    <source>
        <dbReference type="ARBA" id="ARBA00022692"/>
    </source>
</evidence>
<gene>
    <name evidence="15" type="primary">LOC112542110</name>
</gene>
<keyword evidence="10" id="KW-0325">Glycoprotein</keyword>
<dbReference type="PANTHER" id="PTHR24061">
    <property type="entry name" value="CALCIUM-SENSING RECEPTOR-RELATED"/>
    <property type="match status" value="1"/>
</dbReference>
<keyword evidence="11" id="KW-0807">Transducer</keyword>
<dbReference type="PROSITE" id="PS00981">
    <property type="entry name" value="G_PROTEIN_RECEP_F3_3"/>
    <property type="match status" value="1"/>
</dbReference>
<dbReference type="InterPro" id="IPR017979">
    <property type="entry name" value="GPCR_3_CS"/>
</dbReference>
<accession>A0A9F5J8Q0</accession>